<protein>
    <submittedName>
        <fullName evidence="1">20074_t:CDS:1</fullName>
    </submittedName>
</protein>
<sequence>MKDVWNNLALNFEVAGTLNEGTYQSTVIVPFIQAVLKDLLFRSLFISISERESAASADRKGNGQAGRCLDVMFMVKHLDMLFEIMYVECSRLVCTPQKMIDDDVKLWREYNDEQFGIVEIQVAGDTLHLNVLIRDQTNVNRYYNIESAKIPVQKSEETA</sequence>
<dbReference type="Proteomes" id="UP000789920">
    <property type="component" value="Unassembled WGS sequence"/>
</dbReference>
<keyword evidence="2" id="KW-1185">Reference proteome</keyword>
<reference evidence="1" key="1">
    <citation type="submission" date="2021-06" db="EMBL/GenBank/DDBJ databases">
        <authorList>
            <person name="Kallberg Y."/>
            <person name="Tangrot J."/>
            <person name="Rosling A."/>
        </authorList>
    </citation>
    <scope>NUCLEOTIDE SEQUENCE</scope>
    <source>
        <strain evidence="1">MA461A</strain>
    </source>
</reference>
<accession>A0ACA9RJA4</accession>
<proteinExistence type="predicted"/>
<dbReference type="EMBL" id="CAJVQC010054845">
    <property type="protein sequence ID" value="CAG8794676.1"/>
    <property type="molecule type" value="Genomic_DNA"/>
</dbReference>
<feature type="non-terminal residue" evidence="1">
    <location>
        <position position="159"/>
    </location>
</feature>
<organism evidence="1 2">
    <name type="scientific">Racocetra persica</name>
    <dbReference type="NCBI Taxonomy" id="160502"/>
    <lineage>
        <taxon>Eukaryota</taxon>
        <taxon>Fungi</taxon>
        <taxon>Fungi incertae sedis</taxon>
        <taxon>Mucoromycota</taxon>
        <taxon>Glomeromycotina</taxon>
        <taxon>Glomeromycetes</taxon>
        <taxon>Diversisporales</taxon>
        <taxon>Gigasporaceae</taxon>
        <taxon>Racocetra</taxon>
    </lineage>
</organism>
<name>A0ACA9RJA4_9GLOM</name>
<evidence type="ECO:0000313" key="1">
    <source>
        <dbReference type="EMBL" id="CAG8794676.1"/>
    </source>
</evidence>
<comment type="caution">
    <text evidence="1">The sequence shown here is derived from an EMBL/GenBank/DDBJ whole genome shotgun (WGS) entry which is preliminary data.</text>
</comment>
<evidence type="ECO:0000313" key="2">
    <source>
        <dbReference type="Proteomes" id="UP000789920"/>
    </source>
</evidence>
<gene>
    <name evidence="1" type="ORF">RPERSI_LOCUS19808</name>
</gene>